<evidence type="ECO:0000313" key="2">
    <source>
        <dbReference type="EMBL" id="SDW41437.1"/>
    </source>
</evidence>
<dbReference type="EMBL" id="FNOP01000001">
    <property type="protein sequence ID" value="SDW41437.1"/>
    <property type="molecule type" value="Genomic_DNA"/>
</dbReference>
<proteinExistence type="predicted"/>
<protein>
    <submittedName>
        <fullName evidence="2">Cysteine-rich small domain-containing protein</fullName>
    </submittedName>
</protein>
<evidence type="ECO:0000313" key="3">
    <source>
        <dbReference type="Proteomes" id="UP000182379"/>
    </source>
</evidence>
<feature type="domain" description="Cysteine-rich small" evidence="1">
    <location>
        <begin position="5"/>
        <end position="78"/>
    </location>
</feature>
<dbReference type="AlphaFoldDB" id="A0A1H2TCE2"/>
<name>A0A1H2TCE2_ACIFE</name>
<organism evidence="2 3">
    <name type="scientific">Acidaminococcus fermentans</name>
    <dbReference type="NCBI Taxonomy" id="905"/>
    <lineage>
        <taxon>Bacteria</taxon>
        <taxon>Bacillati</taxon>
        <taxon>Bacillota</taxon>
        <taxon>Negativicutes</taxon>
        <taxon>Acidaminococcales</taxon>
        <taxon>Acidaminococcaceae</taxon>
        <taxon>Acidaminococcus</taxon>
    </lineage>
</organism>
<reference evidence="2 3" key="1">
    <citation type="submission" date="2016-10" db="EMBL/GenBank/DDBJ databases">
        <authorList>
            <person name="Varghese N."/>
            <person name="Submissions S."/>
        </authorList>
    </citation>
    <scope>NUCLEOTIDE SEQUENCE [LARGE SCALE GENOMIC DNA]</scope>
    <source>
        <strain evidence="2 3">WCC6</strain>
    </source>
</reference>
<sequence>MSSRYKFFAHRQCEFFPCHQGADPERFNCLFCFCPLYLVPDCGGEFTRLSGGAKDCSGCLLPHDPDRYDEVIRTLQKKVFRPFDKK</sequence>
<gene>
    <name evidence="2" type="ORF">SAMN05216495_101182</name>
</gene>
<accession>A0A1H2TCE2</accession>
<dbReference type="InterPro" id="IPR007212">
    <property type="entry name" value="Zf-like"/>
</dbReference>
<comment type="caution">
    <text evidence="2">The sequence shown here is derived from an EMBL/GenBank/DDBJ whole genome shotgun (WGS) entry which is preliminary data.</text>
</comment>
<evidence type="ECO:0000259" key="1">
    <source>
        <dbReference type="Pfam" id="PF04071"/>
    </source>
</evidence>
<dbReference type="RefSeq" id="WP_074704129.1">
    <property type="nucleotide sequence ID" value="NZ_FNOP01000001.1"/>
</dbReference>
<dbReference type="Proteomes" id="UP000182379">
    <property type="component" value="Unassembled WGS sequence"/>
</dbReference>
<dbReference type="Pfam" id="PF04071">
    <property type="entry name" value="zf-like"/>
    <property type="match status" value="1"/>
</dbReference>